<feature type="transmembrane region" description="Helical" evidence="1">
    <location>
        <begin position="29"/>
        <end position="53"/>
    </location>
</feature>
<reference evidence="2" key="1">
    <citation type="journal article" date="2022" name="Int. J. Mol. Sci.">
        <title>Draft Genome of Tanacetum Coccineum: Genomic Comparison of Closely Related Tanacetum-Family Plants.</title>
        <authorList>
            <person name="Yamashiro T."/>
            <person name="Shiraishi A."/>
            <person name="Nakayama K."/>
            <person name="Satake H."/>
        </authorList>
    </citation>
    <scope>NUCLEOTIDE SEQUENCE</scope>
</reference>
<name>A0ABQ5FRZ5_9ASTR</name>
<comment type="caution">
    <text evidence="2">The sequence shown here is derived from an EMBL/GenBank/DDBJ whole genome shotgun (WGS) entry which is preliminary data.</text>
</comment>
<reference evidence="2" key="2">
    <citation type="submission" date="2022-01" db="EMBL/GenBank/DDBJ databases">
        <authorList>
            <person name="Yamashiro T."/>
            <person name="Shiraishi A."/>
            <person name="Satake H."/>
            <person name="Nakayama K."/>
        </authorList>
    </citation>
    <scope>NUCLEOTIDE SEQUENCE</scope>
</reference>
<dbReference type="EMBL" id="BQNB010017687">
    <property type="protein sequence ID" value="GJT66125.1"/>
    <property type="molecule type" value="Genomic_DNA"/>
</dbReference>
<evidence type="ECO:0000313" key="2">
    <source>
        <dbReference type="EMBL" id="GJT66125.1"/>
    </source>
</evidence>
<gene>
    <name evidence="2" type="ORF">Tco_1017605</name>
</gene>
<evidence type="ECO:0000256" key="1">
    <source>
        <dbReference type="SAM" id="Phobius"/>
    </source>
</evidence>
<keyword evidence="3" id="KW-1185">Reference proteome</keyword>
<feature type="transmembrane region" description="Helical" evidence="1">
    <location>
        <begin position="104"/>
        <end position="123"/>
    </location>
</feature>
<organism evidence="2 3">
    <name type="scientific">Tanacetum coccineum</name>
    <dbReference type="NCBI Taxonomy" id="301880"/>
    <lineage>
        <taxon>Eukaryota</taxon>
        <taxon>Viridiplantae</taxon>
        <taxon>Streptophyta</taxon>
        <taxon>Embryophyta</taxon>
        <taxon>Tracheophyta</taxon>
        <taxon>Spermatophyta</taxon>
        <taxon>Magnoliopsida</taxon>
        <taxon>eudicotyledons</taxon>
        <taxon>Gunneridae</taxon>
        <taxon>Pentapetalae</taxon>
        <taxon>asterids</taxon>
        <taxon>campanulids</taxon>
        <taxon>Asterales</taxon>
        <taxon>Asteraceae</taxon>
        <taxon>Asteroideae</taxon>
        <taxon>Anthemideae</taxon>
        <taxon>Anthemidinae</taxon>
        <taxon>Tanacetum</taxon>
    </lineage>
</organism>
<proteinExistence type="predicted"/>
<accession>A0ABQ5FRZ5</accession>
<evidence type="ECO:0000313" key="3">
    <source>
        <dbReference type="Proteomes" id="UP001151760"/>
    </source>
</evidence>
<keyword evidence="1" id="KW-0812">Transmembrane</keyword>
<keyword evidence="1" id="KW-1133">Transmembrane helix</keyword>
<protein>
    <submittedName>
        <fullName evidence="2">Uncharacterized protein</fullName>
    </submittedName>
</protein>
<dbReference type="Proteomes" id="UP001151760">
    <property type="component" value="Unassembled WGS sequence"/>
</dbReference>
<sequence>MQLAKGARIIGPTSKATHNAILIPSKEELAFWIVVMIAYSSSLGIRIALSVAFEVGPIIHAPFASEWTWRLAENQDQGNHVMEVARLKMVALAVGDDGGDDGEVVVMVLVDVVVAAAGLWWWLGAAAGGDDEEGGRLWLAAKVVEVRWGDGGRRDDDGYKVVV</sequence>
<keyword evidence="1" id="KW-0472">Membrane</keyword>